<dbReference type="EMBL" id="KB445792">
    <property type="protein sequence ID" value="EMD40719.1"/>
    <property type="molecule type" value="Genomic_DNA"/>
</dbReference>
<sequence>MSSGEYRLASPPALRHERDGDTAHSIPTDYGAFVVQTLTRMTRGSGSIDQVELRRCLGLSSSYLITDMTMDPERGHSTWLTGFRNLVEVVVALHGRSELEAETVSAASKACSECWTAAESWREMDDCKDGVKQAAIRLKGLLDPNGKTYRGMPIYVPT</sequence>
<name>M2PVC5_CERS8</name>
<proteinExistence type="predicted"/>
<dbReference type="Proteomes" id="UP000016930">
    <property type="component" value="Unassembled WGS sequence"/>
</dbReference>
<feature type="region of interest" description="Disordered" evidence="1">
    <location>
        <begin position="1"/>
        <end position="25"/>
    </location>
</feature>
<evidence type="ECO:0000313" key="3">
    <source>
        <dbReference type="Proteomes" id="UP000016930"/>
    </source>
</evidence>
<dbReference type="HOGENOM" id="CLU_124552_0_0_1"/>
<keyword evidence="3" id="KW-1185">Reference proteome</keyword>
<protein>
    <submittedName>
        <fullName evidence="2">Uncharacterized protein</fullName>
    </submittedName>
</protein>
<evidence type="ECO:0000256" key="1">
    <source>
        <dbReference type="SAM" id="MobiDB-lite"/>
    </source>
</evidence>
<organism evidence="2 3">
    <name type="scientific">Ceriporiopsis subvermispora (strain B)</name>
    <name type="common">White-rot fungus</name>
    <name type="synonym">Gelatoporia subvermispora</name>
    <dbReference type="NCBI Taxonomy" id="914234"/>
    <lineage>
        <taxon>Eukaryota</taxon>
        <taxon>Fungi</taxon>
        <taxon>Dikarya</taxon>
        <taxon>Basidiomycota</taxon>
        <taxon>Agaricomycotina</taxon>
        <taxon>Agaricomycetes</taxon>
        <taxon>Polyporales</taxon>
        <taxon>Gelatoporiaceae</taxon>
        <taxon>Gelatoporia</taxon>
    </lineage>
</organism>
<dbReference type="AlphaFoldDB" id="M2PVC5"/>
<dbReference type="OrthoDB" id="3358904at2759"/>
<gene>
    <name evidence="2" type="ORF">CERSUDRAFT_103096</name>
</gene>
<evidence type="ECO:0000313" key="2">
    <source>
        <dbReference type="EMBL" id="EMD40719.1"/>
    </source>
</evidence>
<reference evidence="2 3" key="1">
    <citation type="journal article" date="2012" name="Proc. Natl. Acad. Sci. U.S.A.">
        <title>Comparative genomics of Ceriporiopsis subvermispora and Phanerochaete chrysosporium provide insight into selective ligninolysis.</title>
        <authorList>
            <person name="Fernandez-Fueyo E."/>
            <person name="Ruiz-Duenas F.J."/>
            <person name="Ferreira P."/>
            <person name="Floudas D."/>
            <person name="Hibbett D.S."/>
            <person name="Canessa P."/>
            <person name="Larrondo L.F."/>
            <person name="James T.Y."/>
            <person name="Seelenfreund D."/>
            <person name="Lobos S."/>
            <person name="Polanco R."/>
            <person name="Tello M."/>
            <person name="Honda Y."/>
            <person name="Watanabe T."/>
            <person name="Watanabe T."/>
            <person name="Ryu J.S."/>
            <person name="Kubicek C.P."/>
            <person name="Schmoll M."/>
            <person name="Gaskell J."/>
            <person name="Hammel K.E."/>
            <person name="St John F.J."/>
            <person name="Vanden Wymelenberg A."/>
            <person name="Sabat G."/>
            <person name="Splinter BonDurant S."/>
            <person name="Syed K."/>
            <person name="Yadav J.S."/>
            <person name="Doddapaneni H."/>
            <person name="Subramanian V."/>
            <person name="Lavin J.L."/>
            <person name="Oguiza J.A."/>
            <person name="Perez G."/>
            <person name="Pisabarro A.G."/>
            <person name="Ramirez L."/>
            <person name="Santoyo F."/>
            <person name="Master E."/>
            <person name="Coutinho P.M."/>
            <person name="Henrissat B."/>
            <person name="Lombard V."/>
            <person name="Magnuson J.K."/>
            <person name="Kuees U."/>
            <person name="Hori C."/>
            <person name="Igarashi K."/>
            <person name="Samejima M."/>
            <person name="Held B.W."/>
            <person name="Barry K.W."/>
            <person name="LaButti K.M."/>
            <person name="Lapidus A."/>
            <person name="Lindquist E.A."/>
            <person name="Lucas S.M."/>
            <person name="Riley R."/>
            <person name="Salamov A.A."/>
            <person name="Hoffmeister D."/>
            <person name="Schwenk D."/>
            <person name="Hadar Y."/>
            <person name="Yarden O."/>
            <person name="de Vries R.P."/>
            <person name="Wiebenga A."/>
            <person name="Stenlid J."/>
            <person name="Eastwood D."/>
            <person name="Grigoriev I.V."/>
            <person name="Berka R.M."/>
            <person name="Blanchette R.A."/>
            <person name="Kersten P."/>
            <person name="Martinez A.T."/>
            <person name="Vicuna R."/>
            <person name="Cullen D."/>
        </authorList>
    </citation>
    <scope>NUCLEOTIDE SEQUENCE [LARGE SCALE GENOMIC DNA]</scope>
    <source>
        <strain evidence="2 3">B</strain>
    </source>
</reference>
<dbReference type="STRING" id="914234.M2PVC5"/>
<accession>M2PVC5</accession>